<keyword evidence="1" id="KW-0808">Transferase</keyword>
<dbReference type="SUPFAM" id="SSF53448">
    <property type="entry name" value="Nucleotide-diphospho-sugar transferases"/>
    <property type="match status" value="1"/>
</dbReference>
<dbReference type="RefSeq" id="WP_070355811.1">
    <property type="nucleotide sequence ID" value="NZ_CP043474.1"/>
</dbReference>
<dbReference type="PANTHER" id="PTHR36529:SF1">
    <property type="entry name" value="GLYCOSYLTRANSFERASE"/>
    <property type="match status" value="1"/>
</dbReference>
<gene>
    <name evidence="1" type="ORF">BEL07_25280</name>
</gene>
<name>A0A1E8PYQ3_9MYCO</name>
<dbReference type="PANTHER" id="PTHR36529">
    <property type="entry name" value="SLL1095 PROTEIN"/>
    <property type="match status" value="1"/>
</dbReference>
<evidence type="ECO:0000313" key="2">
    <source>
        <dbReference type="Proteomes" id="UP000178953"/>
    </source>
</evidence>
<dbReference type="InterPro" id="IPR029044">
    <property type="entry name" value="Nucleotide-diphossugar_trans"/>
</dbReference>
<dbReference type="AlphaFoldDB" id="A0A1E8PYQ3"/>
<dbReference type="EMBL" id="MCHX01000085">
    <property type="protein sequence ID" value="OFJ50970.1"/>
    <property type="molecule type" value="Genomic_DNA"/>
</dbReference>
<protein>
    <submittedName>
        <fullName evidence="1">Glycosyltransferase involved in cell wall biogenesis</fullName>
    </submittedName>
</protein>
<dbReference type="Pfam" id="PF09837">
    <property type="entry name" value="DUF2064"/>
    <property type="match status" value="1"/>
</dbReference>
<keyword evidence="2" id="KW-1185">Reference proteome</keyword>
<accession>A0A1E8PYQ3</accession>
<dbReference type="InterPro" id="IPR018641">
    <property type="entry name" value="Trfase_1_rSAM/seldom-assoc"/>
</dbReference>
<evidence type="ECO:0000313" key="1">
    <source>
        <dbReference type="EMBL" id="OFJ50970.1"/>
    </source>
</evidence>
<sequence length="225" mass="22911">MNPPDDVPCTALVVAKAPVPGLAKTRLAASIGPEAAADVAAAALLDTLDAVLASSLSGRVVAFTGDLDRACRSAEIRARLADVTVVEQRGEDFAERLVGAHADAAAATGHPVLQIGMDTPQVSGPLLTRCARTLLAEPAILGMARDGGWWVLGLHDPRVAQCLRAVPMSQADTGEQTLRALVAAGVTPALVEELADIDTIADLAAVGRECAVGSRTRSVAAVGGT</sequence>
<proteinExistence type="predicted"/>
<reference evidence="1 2" key="1">
    <citation type="submission" date="2016-09" db="EMBL/GenBank/DDBJ databases">
        <title>genome sequence of Mycobacterium sp. 739 SCH.</title>
        <authorList>
            <person name="Greninger A.L."/>
            <person name="Qin X."/>
            <person name="Jerome K."/>
            <person name="Vora S."/>
            <person name="Quinn K."/>
        </authorList>
    </citation>
    <scope>NUCLEOTIDE SEQUENCE [LARGE SCALE GENOMIC DNA]</scope>
    <source>
        <strain evidence="1 2">SCH</strain>
    </source>
</reference>
<dbReference type="Proteomes" id="UP000178953">
    <property type="component" value="Unassembled WGS sequence"/>
</dbReference>
<dbReference type="Gene3D" id="3.90.550.10">
    <property type="entry name" value="Spore Coat Polysaccharide Biosynthesis Protein SpsA, Chain A"/>
    <property type="match status" value="1"/>
</dbReference>
<dbReference type="OrthoDB" id="9798250at2"/>
<comment type="caution">
    <text evidence="1">The sequence shown here is derived from an EMBL/GenBank/DDBJ whole genome shotgun (WGS) entry which is preliminary data.</text>
</comment>
<dbReference type="GO" id="GO:0016740">
    <property type="term" value="F:transferase activity"/>
    <property type="evidence" value="ECO:0007669"/>
    <property type="project" value="UniProtKB-KW"/>
</dbReference>
<organism evidence="1 2">
    <name type="scientific">Mycolicibacterium grossiae</name>
    <dbReference type="NCBI Taxonomy" id="1552759"/>
    <lineage>
        <taxon>Bacteria</taxon>
        <taxon>Bacillati</taxon>
        <taxon>Actinomycetota</taxon>
        <taxon>Actinomycetes</taxon>
        <taxon>Mycobacteriales</taxon>
        <taxon>Mycobacteriaceae</taxon>
        <taxon>Mycolicibacterium</taxon>
    </lineage>
</organism>